<name>A0AAV4IWH8_9GAST</name>
<feature type="region of interest" description="Disordered" evidence="1">
    <location>
        <begin position="530"/>
        <end position="843"/>
    </location>
</feature>
<protein>
    <submittedName>
        <fullName evidence="2">Rho termination factor, N-terminal domain protein</fullName>
    </submittedName>
</protein>
<feature type="compositionally biased region" description="Polar residues" evidence="1">
    <location>
        <begin position="798"/>
        <end position="809"/>
    </location>
</feature>
<feature type="compositionally biased region" description="Polar residues" evidence="1">
    <location>
        <begin position="352"/>
        <end position="370"/>
    </location>
</feature>
<dbReference type="InterPro" id="IPR013783">
    <property type="entry name" value="Ig-like_fold"/>
</dbReference>
<dbReference type="AlphaFoldDB" id="A0AAV4IWH8"/>
<dbReference type="Gene3D" id="2.60.40.10">
    <property type="entry name" value="Immunoglobulins"/>
    <property type="match status" value="1"/>
</dbReference>
<dbReference type="Proteomes" id="UP000762676">
    <property type="component" value="Unassembled WGS sequence"/>
</dbReference>
<organism evidence="2 3">
    <name type="scientific">Elysia marginata</name>
    <dbReference type="NCBI Taxonomy" id="1093978"/>
    <lineage>
        <taxon>Eukaryota</taxon>
        <taxon>Metazoa</taxon>
        <taxon>Spiralia</taxon>
        <taxon>Lophotrochozoa</taxon>
        <taxon>Mollusca</taxon>
        <taxon>Gastropoda</taxon>
        <taxon>Heterobranchia</taxon>
        <taxon>Euthyneura</taxon>
        <taxon>Panpulmonata</taxon>
        <taxon>Sacoglossa</taxon>
        <taxon>Placobranchoidea</taxon>
        <taxon>Plakobranchidae</taxon>
        <taxon>Elysia</taxon>
    </lineage>
</organism>
<reference evidence="2 3" key="1">
    <citation type="journal article" date="2021" name="Elife">
        <title>Chloroplast acquisition without the gene transfer in kleptoplastic sea slugs, Plakobranchus ocellatus.</title>
        <authorList>
            <person name="Maeda T."/>
            <person name="Takahashi S."/>
            <person name="Yoshida T."/>
            <person name="Shimamura S."/>
            <person name="Takaki Y."/>
            <person name="Nagai Y."/>
            <person name="Toyoda A."/>
            <person name="Suzuki Y."/>
            <person name="Arimoto A."/>
            <person name="Ishii H."/>
            <person name="Satoh N."/>
            <person name="Nishiyama T."/>
            <person name="Hasebe M."/>
            <person name="Maruyama T."/>
            <person name="Minagawa J."/>
            <person name="Obokata J."/>
            <person name="Shigenobu S."/>
        </authorList>
    </citation>
    <scope>NUCLEOTIDE SEQUENCE [LARGE SCALE GENOMIC DNA]</scope>
</reference>
<sequence length="868" mass="94916">MAAYDQSQPQSILRGELIGYEIRLPGETRKLRSTSNYIRITLPGHSESKVEIFSMTNAGYSLEPAIMYVPGIGSKTELALSSDIQLTVKEILNENRNEKNLLVTWRTSEFYQRGQQVSLTFYMCEESQPSTCFSDYEIRQVDAERGQLVLKNVSRALNLFGYALSSNSSGSKTGIQWTDCVYQDGVAPPKPTGLQAIPGPESGSVQVVWYNMRCNRGEKVLINQYNLKICPANLQAVDGDSPQEHQSCQNAVIASSENSSHVFRNLKAGQSYLVELNAESANSSSPNVTAFVKASSEPSSESIIGTVMGILITVISSGIIIFVCCKYCRGKFKKADDITNQSMKLMEQPNEDMTTNHLESDSGVHTTADSTSEERNTIHRASKSELSVANAVRAEPYEDTVSYSKQGTFGGHVGFQKTGHAFFKKRNVEKPMLLRDQDHKASANQAFPKKPMEMHDHKVMGRHQTNVVVQNVSLNRGSNMGNQPLGASEPLIGIGHTESRVQDMSRNFQNISDAQDLNSLPPGVEYSRQGLQNEQRSVAKVKSTASGHRLTKREDGYTEDPTAAGHGLTKREDSYTEDPTAAGHEFTKREDGYTEDPTAAGHGFTKREDGYTEDPTAAGHRLTKREDGYTEDPTAAVHGFTKPKDGYTEDPTAAGHGFTKHEDGYTEDPTAGGHGFTKCEEGYREDPTAAGHRLTKREDGYTEDPTAGGHGFTKREDGYIEGLSGRLRETDASGGGGDEITSFDEPSAHSEVEESSCPSSLGDPSLSNYDGYKDDTSLNKKIRSSDGYEDKPGATFLDDTSSGEMSQCFDNDDEGDDQPYSTSRGADVMAAQTSSDSDTHGYKSLSFLDTFTMPAGNKSDNQSTSYDT</sequence>
<feature type="region of interest" description="Disordered" evidence="1">
    <location>
        <begin position="352"/>
        <end position="383"/>
    </location>
</feature>
<proteinExistence type="predicted"/>
<feature type="compositionally biased region" description="Basic and acidic residues" evidence="1">
    <location>
        <begin position="677"/>
        <end position="687"/>
    </location>
</feature>
<comment type="caution">
    <text evidence="2">The sequence shown here is derived from an EMBL/GenBank/DDBJ whole genome shotgun (WGS) entry which is preliminary data.</text>
</comment>
<evidence type="ECO:0000313" key="3">
    <source>
        <dbReference type="Proteomes" id="UP000762676"/>
    </source>
</evidence>
<feature type="compositionally biased region" description="Basic and acidic residues" evidence="1">
    <location>
        <begin position="771"/>
        <end position="792"/>
    </location>
</feature>
<accession>A0AAV4IWH8</accession>
<dbReference type="EMBL" id="BMAT01002802">
    <property type="protein sequence ID" value="GFS14475.1"/>
    <property type="molecule type" value="Genomic_DNA"/>
</dbReference>
<keyword evidence="3" id="KW-1185">Reference proteome</keyword>
<evidence type="ECO:0000313" key="2">
    <source>
        <dbReference type="EMBL" id="GFS14475.1"/>
    </source>
</evidence>
<evidence type="ECO:0000256" key="1">
    <source>
        <dbReference type="SAM" id="MobiDB-lite"/>
    </source>
</evidence>
<dbReference type="SUPFAM" id="SSF49265">
    <property type="entry name" value="Fibronectin type III"/>
    <property type="match status" value="1"/>
</dbReference>
<gene>
    <name evidence="2" type="ORF">ElyMa_001424800</name>
</gene>
<dbReference type="InterPro" id="IPR036116">
    <property type="entry name" value="FN3_sf"/>
</dbReference>